<accession>A0A0L0HR47</accession>
<dbReference type="InterPro" id="IPR002110">
    <property type="entry name" value="Ankyrin_rpt"/>
</dbReference>
<protein>
    <recommendedName>
        <fullName evidence="3">F-box domain-containing protein</fullName>
    </recommendedName>
</protein>
<dbReference type="SUPFAM" id="SSF48403">
    <property type="entry name" value="Ankyrin repeat"/>
    <property type="match status" value="1"/>
</dbReference>
<evidence type="ECO:0000313" key="2">
    <source>
        <dbReference type="Proteomes" id="UP000053201"/>
    </source>
</evidence>
<gene>
    <name evidence="1" type="ORF">SPPG_00896</name>
</gene>
<dbReference type="GeneID" id="27684596"/>
<organism evidence="1 2">
    <name type="scientific">Spizellomyces punctatus (strain DAOM BR117)</name>
    <dbReference type="NCBI Taxonomy" id="645134"/>
    <lineage>
        <taxon>Eukaryota</taxon>
        <taxon>Fungi</taxon>
        <taxon>Fungi incertae sedis</taxon>
        <taxon>Chytridiomycota</taxon>
        <taxon>Chytridiomycota incertae sedis</taxon>
        <taxon>Chytridiomycetes</taxon>
        <taxon>Spizellomycetales</taxon>
        <taxon>Spizellomycetaceae</taxon>
        <taxon>Spizellomyces</taxon>
    </lineage>
</organism>
<dbReference type="InParanoid" id="A0A0L0HR47"/>
<dbReference type="RefSeq" id="XP_016611449.1">
    <property type="nucleotide sequence ID" value="XM_016749224.1"/>
</dbReference>
<dbReference type="InterPro" id="IPR036770">
    <property type="entry name" value="Ankyrin_rpt-contain_sf"/>
</dbReference>
<keyword evidence="2" id="KW-1185">Reference proteome</keyword>
<dbReference type="AlphaFoldDB" id="A0A0L0HR47"/>
<proteinExistence type="predicted"/>
<name>A0A0L0HR47_SPIPD</name>
<evidence type="ECO:0000313" key="1">
    <source>
        <dbReference type="EMBL" id="KND03410.1"/>
    </source>
</evidence>
<reference evidence="1 2" key="1">
    <citation type="submission" date="2009-08" db="EMBL/GenBank/DDBJ databases">
        <title>The Genome Sequence of Spizellomyces punctatus strain DAOM BR117.</title>
        <authorList>
            <consortium name="The Broad Institute Genome Sequencing Platform"/>
            <person name="Russ C."/>
            <person name="Cuomo C."/>
            <person name="Shea T."/>
            <person name="Young S.K."/>
            <person name="Zeng Q."/>
            <person name="Koehrsen M."/>
            <person name="Haas B."/>
            <person name="Borodovsky M."/>
            <person name="Guigo R."/>
            <person name="Alvarado L."/>
            <person name="Berlin A."/>
            <person name="Bochicchio J."/>
            <person name="Borenstein D."/>
            <person name="Chapman S."/>
            <person name="Chen Z."/>
            <person name="Engels R."/>
            <person name="Freedman E."/>
            <person name="Gellesch M."/>
            <person name="Goldberg J."/>
            <person name="Griggs A."/>
            <person name="Gujja S."/>
            <person name="Heiman D."/>
            <person name="Hepburn T."/>
            <person name="Howarth C."/>
            <person name="Jen D."/>
            <person name="Larson L."/>
            <person name="Lewis B."/>
            <person name="Mehta T."/>
            <person name="Park D."/>
            <person name="Pearson M."/>
            <person name="Roberts A."/>
            <person name="Saif S."/>
            <person name="Shenoy N."/>
            <person name="Sisk P."/>
            <person name="Stolte C."/>
            <person name="Sykes S."/>
            <person name="Thomson T."/>
            <person name="Walk T."/>
            <person name="White J."/>
            <person name="Yandava C."/>
            <person name="Burger G."/>
            <person name="Gray M.W."/>
            <person name="Holland P.W.H."/>
            <person name="King N."/>
            <person name="Lang F.B.F."/>
            <person name="Roger A.J."/>
            <person name="Ruiz-Trillo I."/>
            <person name="Lander E."/>
            <person name="Nusbaum C."/>
        </authorList>
    </citation>
    <scope>NUCLEOTIDE SEQUENCE [LARGE SCALE GENOMIC DNA]</scope>
    <source>
        <strain evidence="1 2">DAOM BR117</strain>
    </source>
</reference>
<dbReference type="OrthoDB" id="2162310at2759"/>
<dbReference type="Proteomes" id="UP000053201">
    <property type="component" value="Unassembled WGS sequence"/>
</dbReference>
<dbReference type="SMART" id="SM00248">
    <property type="entry name" value="ANK"/>
    <property type="match status" value="3"/>
</dbReference>
<evidence type="ECO:0008006" key="3">
    <source>
        <dbReference type="Google" id="ProtNLM"/>
    </source>
</evidence>
<dbReference type="EMBL" id="KQ257451">
    <property type="protein sequence ID" value="KND03410.1"/>
    <property type="molecule type" value="Genomic_DNA"/>
</dbReference>
<dbReference type="VEuPathDB" id="FungiDB:SPPG_00896"/>
<dbReference type="Gene3D" id="1.25.40.20">
    <property type="entry name" value="Ankyrin repeat-containing domain"/>
    <property type="match status" value="1"/>
</dbReference>
<sequence>MVFSSVAVMISLSSVTMLPQELLEYIFVHVSDPQHLVLTCKRFFIIGQSASIRLRWLKHQFPLLPRLHEYAAFQVFRQQSGYKNISRVKELVRHPVRLLSDALLAKMVLAFDFTETVENTTIRLLDQEQVDSDLRKSHTANSTSQLFPAECSLPSTNSDSRTVVNTILRFSVAVGYSHTIEAILHRHACQLTAKEIGIALAFAFASGKLSSIHLLLDELEMGSIQQIDITGVDVAFEIFYHLVTDARLGSNACTLVKRLLRILPAAHHVGMLDKCLYWFLTSPPVSRKGLVSKNSDLSCPSYSLLDILLNIRCRTYRSHPQQLPLTFGQLSESALLAFLQSTFNTKLLDITDPFIRYDLLQGILCQDREYCLRYLVQIQKMDPRFDSDWCLRFACMSGSIGCTQFLVNECMVDVAVGGGLVIREASASGNGEILGLLLRNASSPIPVKILNASLIIAAENNQIRTSELLLQYGADPRADGYMPLRIAICRGYKEVLDVLTRCGAASSMYGQGEKGVMDQVVHKLNLGRGKAIDFTST</sequence>